<evidence type="ECO:0000313" key="7">
    <source>
        <dbReference type="EMBL" id="EFV01010.1"/>
    </source>
</evidence>
<dbReference type="InterPro" id="IPR036390">
    <property type="entry name" value="WH_DNA-bd_sf"/>
</dbReference>
<dbReference type="Gene3D" id="3.40.640.10">
    <property type="entry name" value="Type I PLP-dependent aspartate aminotransferase-like (Major domain)"/>
    <property type="match status" value="1"/>
</dbReference>
<dbReference type="CDD" id="cd00609">
    <property type="entry name" value="AAT_like"/>
    <property type="match status" value="1"/>
</dbReference>
<proteinExistence type="inferred from homology"/>
<dbReference type="Proteomes" id="UP000004754">
    <property type="component" value="Unassembled WGS sequence"/>
</dbReference>
<dbReference type="HOGENOM" id="CLU_017584_0_1_9"/>
<dbReference type="GO" id="GO:0030170">
    <property type="term" value="F:pyridoxal phosphate binding"/>
    <property type="evidence" value="ECO:0007669"/>
    <property type="project" value="InterPro"/>
</dbReference>
<dbReference type="InterPro" id="IPR015424">
    <property type="entry name" value="PyrdxlP-dep_Trfase"/>
</dbReference>
<dbReference type="Pfam" id="PF00155">
    <property type="entry name" value="Aminotran_1_2"/>
    <property type="match status" value="1"/>
</dbReference>
<evidence type="ECO:0000256" key="4">
    <source>
        <dbReference type="ARBA" id="ARBA00023125"/>
    </source>
</evidence>
<dbReference type="Gene3D" id="1.10.10.10">
    <property type="entry name" value="Winged helix-like DNA-binding domain superfamily/Winged helix DNA-binding domain"/>
    <property type="match status" value="1"/>
</dbReference>
<dbReference type="AlphaFoldDB" id="E6MIB4"/>
<keyword evidence="4" id="KW-0238">DNA-binding</keyword>
<dbReference type="SUPFAM" id="SSF46785">
    <property type="entry name" value="Winged helix' DNA-binding domain"/>
    <property type="match status" value="1"/>
</dbReference>
<dbReference type="InterPro" id="IPR004839">
    <property type="entry name" value="Aminotransferase_I/II_large"/>
</dbReference>
<dbReference type="SUPFAM" id="SSF53383">
    <property type="entry name" value="PLP-dependent transferases"/>
    <property type="match status" value="1"/>
</dbReference>
<dbReference type="PANTHER" id="PTHR46577">
    <property type="entry name" value="HTH-TYPE TRANSCRIPTIONAL REGULATORY PROTEIN GABR"/>
    <property type="match status" value="1"/>
</dbReference>
<evidence type="ECO:0000256" key="5">
    <source>
        <dbReference type="ARBA" id="ARBA00023163"/>
    </source>
</evidence>
<keyword evidence="8" id="KW-1185">Reference proteome</keyword>
<dbReference type="GO" id="GO:0003677">
    <property type="term" value="F:DNA binding"/>
    <property type="evidence" value="ECO:0007669"/>
    <property type="project" value="UniProtKB-KW"/>
</dbReference>
<organism evidence="7 8">
    <name type="scientific">Pseudoramibacter alactolyticus ATCC 23263</name>
    <dbReference type="NCBI Taxonomy" id="887929"/>
    <lineage>
        <taxon>Bacteria</taxon>
        <taxon>Bacillati</taxon>
        <taxon>Bacillota</taxon>
        <taxon>Clostridia</taxon>
        <taxon>Eubacteriales</taxon>
        <taxon>Eubacteriaceae</taxon>
        <taxon>Pseudoramibacter</taxon>
    </lineage>
</organism>
<dbReference type="PROSITE" id="PS50949">
    <property type="entry name" value="HTH_GNTR"/>
    <property type="match status" value="1"/>
</dbReference>
<dbReference type="InterPro" id="IPR000524">
    <property type="entry name" value="Tscrpt_reg_HTH_GntR"/>
</dbReference>
<evidence type="ECO:0000256" key="3">
    <source>
        <dbReference type="ARBA" id="ARBA00023015"/>
    </source>
</evidence>
<dbReference type="EMBL" id="AEQN01000023">
    <property type="protein sequence ID" value="EFV01010.1"/>
    <property type="molecule type" value="Genomic_DNA"/>
</dbReference>
<keyword evidence="2" id="KW-0663">Pyridoxal phosphate</keyword>
<comment type="similarity">
    <text evidence="1">In the C-terminal section; belongs to the class-I pyridoxal-phosphate-dependent aminotransferase family.</text>
</comment>
<name>E6MIB4_9FIRM</name>
<dbReference type="PANTHER" id="PTHR46577:SF1">
    <property type="entry name" value="HTH-TYPE TRANSCRIPTIONAL REGULATORY PROTEIN GABR"/>
    <property type="match status" value="1"/>
</dbReference>
<evidence type="ECO:0000256" key="2">
    <source>
        <dbReference type="ARBA" id="ARBA00022898"/>
    </source>
</evidence>
<keyword evidence="5" id="KW-0804">Transcription</keyword>
<dbReference type="InterPro" id="IPR036388">
    <property type="entry name" value="WH-like_DNA-bd_sf"/>
</dbReference>
<evidence type="ECO:0000313" key="8">
    <source>
        <dbReference type="Proteomes" id="UP000004754"/>
    </source>
</evidence>
<dbReference type="RefSeq" id="WP_006599171.1">
    <property type="nucleotide sequence ID" value="NZ_GL622359.1"/>
</dbReference>
<dbReference type="OrthoDB" id="9808770at2"/>
<dbReference type="CDD" id="cd07377">
    <property type="entry name" value="WHTH_GntR"/>
    <property type="match status" value="1"/>
</dbReference>
<feature type="domain" description="HTH gntR-type" evidence="6">
    <location>
        <begin position="12"/>
        <end position="80"/>
    </location>
</feature>
<evidence type="ECO:0000256" key="1">
    <source>
        <dbReference type="ARBA" id="ARBA00005384"/>
    </source>
</evidence>
<dbReference type="Pfam" id="PF00392">
    <property type="entry name" value="GntR"/>
    <property type="match status" value="1"/>
</dbReference>
<dbReference type="GO" id="GO:0003700">
    <property type="term" value="F:DNA-binding transcription factor activity"/>
    <property type="evidence" value="ECO:0007669"/>
    <property type="project" value="InterPro"/>
</dbReference>
<sequence length="474" mass="52475">MLTYDLDAAGSDPLYVFLYKCIKADIVCGRLTPGEALPSKRAFAKHLGVSTITVENAYGQLTSEGYIVSRPRRGFYVAALSELPLRNRQAAAVLSPEPEAGRTRAALTQTLAAPQWFADFASNQTDPERFPFSIWAKISRAVLSREQPALMENPPAGGTAQLRRAIAGQLRDFRGMAVSPEQIIVGAGTEYLYGLLIQLLGFDKIYAVETPGYRKVAQIYRAHGLTVAEIPLDHAGLMPDRLAASGASVVHLTPSHHFPTGRTMPISRRCELLGWASRSPNRFIIEDDYDSEFRMNGRPIPPLYTIDDSRRVIYINTFTKSLASTVRVSYMVLPFPLAARFYKELRFYACTVSTFEQFTLARFIAEGHYEKHINRTRLAYKRRRDTLLAVIAASPLAARARIAEENAGLHFLMTIDTEKPDRALIADAAREGIHLAALSDYGGAGAHTFVINYSSIPDGRMAEAVARLYRAVVA</sequence>
<dbReference type="InterPro" id="IPR051446">
    <property type="entry name" value="HTH_trans_reg/aminotransferase"/>
</dbReference>
<dbReference type="SMART" id="SM00345">
    <property type="entry name" value="HTH_GNTR"/>
    <property type="match status" value="1"/>
</dbReference>
<reference evidence="7 8" key="1">
    <citation type="submission" date="2010-12" db="EMBL/GenBank/DDBJ databases">
        <authorList>
            <person name="Muzny D."/>
            <person name="Qin X."/>
            <person name="Deng J."/>
            <person name="Jiang H."/>
            <person name="Liu Y."/>
            <person name="Qu J."/>
            <person name="Song X.-Z."/>
            <person name="Zhang L."/>
            <person name="Thornton R."/>
            <person name="Coyle M."/>
            <person name="Francisco L."/>
            <person name="Jackson L."/>
            <person name="Javaid M."/>
            <person name="Korchina V."/>
            <person name="Kovar C."/>
            <person name="Mata R."/>
            <person name="Mathew T."/>
            <person name="Ngo R."/>
            <person name="Nguyen L."/>
            <person name="Nguyen N."/>
            <person name="Okwuonu G."/>
            <person name="Ongeri F."/>
            <person name="Pham C."/>
            <person name="Simmons D."/>
            <person name="Wilczek-Boney K."/>
            <person name="Hale W."/>
            <person name="Jakkamsetti A."/>
            <person name="Pham P."/>
            <person name="Ruth R."/>
            <person name="San Lucas F."/>
            <person name="Warren J."/>
            <person name="Zhang J."/>
            <person name="Zhao Z."/>
            <person name="Zhou C."/>
            <person name="Zhu D."/>
            <person name="Lee S."/>
            <person name="Bess C."/>
            <person name="Blankenburg K."/>
            <person name="Forbes L."/>
            <person name="Fu Q."/>
            <person name="Gubbala S."/>
            <person name="Hirani K."/>
            <person name="Jayaseelan J.C."/>
            <person name="Lara F."/>
            <person name="Munidasa M."/>
            <person name="Palculict T."/>
            <person name="Patil S."/>
            <person name="Pu L.-L."/>
            <person name="Saada N."/>
            <person name="Tang L."/>
            <person name="Weissenberger G."/>
            <person name="Zhu Y."/>
            <person name="Hemphill L."/>
            <person name="Shang Y."/>
            <person name="Youmans B."/>
            <person name="Ayvaz T."/>
            <person name="Ross M."/>
            <person name="Santibanez J."/>
            <person name="Aqrawi P."/>
            <person name="Gross S."/>
            <person name="Joshi V."/>
            <person name="Fowler G."/>
            <person name="Nazareth L."/>
            <person name="Reid J."/>
            <person name="Worley K."/>
            <person name="Petrosino J."/>
            <person name="Highlander S."/>
            <person name="Gibbs R."/>
        </authorList>
    </citation>
    <scope>NUCLEOTIDE SEQUENCE [LARGE SCALE GENOMIC DNA]</scope>
    <source>
        <strain evidence="7 8">ATCC 23263</strain>
    </source>
</reference>
<protein>
    <submittedName>
        <fullName evidence="7">Transcriptional regulator, GntR family</fullName>
    </submittedName>
</protein>
<dbReference type="eggNOG" id="COG1167">
    <property type="taxonomic scope" value="Bacteria"/>
</dbReference>
<evidence type="ECO:0000259" key="6">
    <source>
        <dbReference type="PROSITE" id="PS50949"/>
    </source>
</evidence>
<dbReference type="STRING" id="887929.HMP0721_1749"/>
<comment type="caution">
    <text evidence="7">The sequence shown here is derived from an EMBL/GenBank/DDBJ whole genome shotgun (WGS) entry which is preliminary data.</text>
</comment>
<dbReference type="InterPro" id="IPR015421">
    <property type="entry name" value="PyrdxlP-dep_Trfase_major"/>
</dbReference>
<accession>E6MIB4</accession>
<gene>
    <name evidence="7" type="ORF">HMP0721_1749</name>
</gene>
<keyword evidence="3" id="KW-0805">Transcription regulation</keyword>